<dbReference type="PANTHER" id="PTHR44757:SF2">
    <property type="entry name" value="BIOFILM ARCHITECTURE MAINTENANCE PROTEIN MBAA"/>
    <property type="match status" value="1"/>
</dbReference>
<keyword evidence="2" id="KW-1133">Transmembrane helix</keyword>
<dbReference type="CDD" id="cd01948">
    <property type="entry name" value="EAL"/>
    <property type="match status" value="1"/>
</dbReference>
<dbReference type="PROSITE" id="PS50887">
    <property type="entry name" value="GGDEF"/>
    <property type="match status" value="1"/>
</dbReference>
<dbReference type="Pfam" id="PF00990">
    <property type="entry name" value="GGDEF"/>
    <property type="match status" value="1"/>
</dbReference>
<dbReference type="SUPFAM" id="SSF141868">
    <property type="entry name" value="EAL domain-like"/>
    <property type="match status" value="1"/>
</dbReference>
<keyword evidence="2" id="KW-0812">Transmembrane</keyword>
<dbReference type="InterPro" id="IPR029787">
    <property type="entry name" value="Nucleotide_cyclase"/>
</dbReference>
<dbReference type="FunFam" id="3.30.70.270:FF:000001">
    <property type="entry name" value="Diguanylate cyclase domain protein"/>
    <property type="match status" value="1"/>
</dbReference>
<dbReference type="SMART" id="SM00052">
    <property type="entry name" value="EAL"/>
    <property type="match status" value="1"/>
</dbReference>
<evidence type="ECO:0000313" key="6">
    <source>
        <dbReference type="Proteomes" id="UP000483432"/>
    </source>
</evidence>
<dbReference type="InterPro" id="IPR024478">
    <property type="entry name" value="HlyB_4HB_MCP"/>
</dbReference>
<dbReference type="InterPro" id="IPR035919">
    <property type="entry name" value="EAL_sf"/>
</dbReference>
<evidence type="ECO:0000259" key="4">
    <source>
        <dbReference type="PROSITE" id="PS50887"/>
    </source>
</evidence>
<dbReference type="PROSITE" id="PS50883">
    <property type="entry name" value="EAL"/>
    <property type="match status" value="1"/>
</dbReference>
<gene>
    <name evidence="5" type="ORF">GZ085_03405</name>
</gene>
<evidence type="ECO:0000259" key="3">
    <source>
        <dbReference type="PROSITE" id="PS50883"/>
    </source>
</evidence>
<dbReference type="SUPFAM" id="SSF55073">
    <property type="entry name" value="Nucleotide cyclase"/>
    <property type="match status" value="1"/>
</dbReference>
<feature type="domain" description="GGDEF" evidence="4">
    <location>
        <begin position="269"/>
        <end position="402"/>
    </location>
</feature>
<dbReference type="GO" id="GO:0071732">
    <property type="term" value="P:cellular response to nitric oxide"/>
    <property type="evidence" value="ECO:0007669"/>
    <property type="project" value="UniProtKB-ARBA"/>
</dbReference>
<dbReference type="NCBIfam" id="TIGR00254">
    <property type="entry name" value="GGDEF"/>
    <property type="match status" value="1"/>
</dbReference>
<protein>
    <submittedName>
        <fullName evidence="5">EAL domain-containing protein</fullName>
    </submittedName>
</protein>
<evidence type="ECO:0000313" key="5">
    <source>
        <dbReference type="EMBL" id="NDP47432.1"/>
    </source>
</evidence>
<comment type="caution">
    <text evidence="5">The sequence shown here is derived from an EMBL/GenBank/DDBJ whole genome shotgun (WGS) entry which is preliminary data.</text>
</comment>
<keyword evidence="2" id="KW-0472">Membrane</keyword>
<dbReference type="EMBL" id="JAAFGW010000031">
    <property type="protein sequence ID" value="NDP47432.1"/>
    <property type="molecule type" value="Genomic_DNA"/>
</dbReference>
<evidence type="ECO:0000256" key="1">
    <source>
        <dbReference type="ARBA" id="ARBA00051114"/>
    </source>
</evidence>
<dbReference type="AlphaFoldDB" id="A0A7C9K9Q5"/>
<proteinExistence type="predicted"/>
<dbReference type="Proteomes" id="UP000483432">
    <property type="component" value="Unassembled WGS sequence"/>
</dbReference>
<dbReference type="InterPro" id="IPR047347">
    <property type="entry name" value="YvaQ-like_sensor"/>
</dbReference>
<evidence type="ECO:0000256" key="2">
    <source>
        <dbReference type="SAM" id="Phobius"/>
    </source>
</evidence>
<dbReference type="Gene3D" id="3.30.70.270">
    <property type="match status" value="1"/>
</dbReference>
<feature type="transmembrane region" description="Helical" evidence="2">
    <location>
        <begin position="20"/>
        <end position="45"/>
    </location>
</feature>
<comment type="catalytic activity">
    <reaction evidence="1">
        <text>3',3'-c-di-GMP + H2O = 5'-phosphoguanylyl(3'-&gt;5')guanosine + H(+)</text>
        <dbReference type="Rhea" id="RHEA:24902"/>
        <dbReference type="ChEBI" id="CHEBI:15377"/>
        <dbReference type="ChEBI" id="CHEBI:15378"/>
        <dbReference type="ChEBI" id="CHEBI:58754"/>
        <dbReference type="ChEBI" id="CHEBI:58805"/>
        <dbReference type="EC" id="3.1.4.52"/>
    </reaction>
    <physiologicalReaction direction="left-to-right" evidence="1">
        <dbReference type="Rhea" id="RHEA:24903"/>
    </physiologicalReaction>
</comment>
<dbReference type="Pfam" id="PF00563">
    <property type="entry name" value="EAL"/>
    <property type="match status" value="1"/>
</dbReference>
<name>A0A7C9K9Q5_9PROT</name>
<accession>A0A7C9K9Q5</accession>
<dbReference type="GO" id="GO:0071111">
    <property type="term" value="F:cyclic-guanylate-specific phosphodiesterase activity"/>
    <property type="evidence" value="ECO:0007669"/>
    <property type="project" value="UniProtKB-EC"/>
</dbReference>
<dbReference type="PANTHER" id="PTHR44757">
    <property type="entry name" value="DIGUANYLATE CYCLASE DGCP"/>
    <property type="match status" value="1"/>
</dbReference>
<dbReference type="FunFam" id="3.20.20.450:FF:000001">
    <property type="entry name" value="Cyclic di-GMP phosphodiesterase yahA"/>
    <property type="match status" value="1"/>
</dbReference>
<dbReference type="Pfam" id="PF12729">
    <property type="entry name" value="4HB_MCP_1"/>
    <property type="match status" value="1"/>
</dbReference>
<dbReference type="InterPro" id="IPR043128">
    <property type="entry name" value="Rev_trsase/Diguanyl_cyclase"/>
</dbReference>
<dbReference type="Gene3D" id="3.20.20.450">
    <property type="entry name" value="EAL domain"/>
    <property type="match status" value="1"/>
</dbReference>
<dbReference type="InterPro" id="IPR001633">
    <property type="entry name" value="EAL_dom"/>
</dbReference>
<feature type="domain" description="EAL" evidence="3">
    <location>
        <begin position="411"/>
        <end position="665"/>
    </location>
</feature>
<dbReference type="CDD" id="cd19411">
    <property type="entry name" value="MCP2201-like_sensor"/>
    <property type="match status" value="1"/>
</dbReference>
<dbReference type="InterPro" id="IPR052155">
    <property type="entry name" value="Biofilm_reg_signaling"/>
</dbReference>
<organism evidence="5 6">
    <name type="scientific">Sulfuriferula multivorans</name>
    <dbReference type="NCBI Taxonomy" id="1559896"/>
    <lineage>
        <taxon>Bacteria</taxon>
        <taxon>Pseudomonadati</taxon>
        <taxon>Pseudomonadota</taxon>
        <taxon>Betaproteobacteria</taxon>
        <taxon>Nitrosomonadales</taxon>
        <taxon>Sulfuricellaceae</taxon>
        <taxon>Sulfuriferula</taxon>
    </lineage>
</organism>
<dbReference type="InterPro" id="IPR000160">
    <property type="entry name" value="GGDEF_dom"/>
</dbReference>
<dbReference type="CDD" id="cd01949">
    <property type="entry name" value="GGDEF"/>
    <property type="match status" value="1"/>
</dbReference>
<reference evidence="5 6" key="1">
    <citation type="submission" date="2019-09" db="EMBL/GenBank/DDBJ databases">
        <title>H2 Metabolism Revealed by Metagenomic Analysis in Subglacial Sediment of East Antarctica.</title>
        <authorList>
            <person name="Yang Z."/>
            <person name="Zhang Y."/>
            <person name="Lv Y."/>
            <person name="Yan W."/>
            <person name="Xiao X."/>
            <person name="Sun B."/>
            <person name="Ma H."/>
        </authorList>
    </citation>
    <scope>NUCLEOTIDE SEQUENCE [LARGE SCALE GENOMIC DNA]</scope>
    <source>
        <strain evidence="5">Bin2_2</strain>
    </source>
</reference>
<sequence length="682" mass="75628">MLHTGPGNISPAMRHIERPSAWKIALLAGFVTQLLLLVFVTAIGLQQLEVATDKLNQVVDVHMRKQTLTTTMVVNARERTIVILMLAKTLDPVERANLLNQFSDNGSAFAIARQALLKLPLSAREQGLLTRQGRLTSIAQPIQLQVIDLINADFTEAAEDLVLTQAIPMQNQVVSALSQLDAEAQKVARVASSRAREDHVMARQWMFLLSGAALFIGVFVATFVFLYASRVDRERERLSTEDPLTGLPNRMLFMDRLEQSLIRAERHQTLVGVMFIDLDRFKRVNDTLGHASGDTLICDVAKRLRATIRAEDIVARLGGDEFVVVVGDITAIKHILQIVEKMLAAVAAPYQIAERELFSSCSIGISVYPHDGDNSGDLLKNADTAMYHAKNGGRNRFQLYDPAMNAMAEERLQLETDLHYALGRNELILHYQPQVNLNTGRLHAVEALVRWSHPEKGLLSPAVFLEMLEETGQIVDVGRKLLETACHQTAGWHAAGHTHLEIAVNVSSKEFWHEGLIPGVQTALAQSGLPPHALQLELTEGIFMENMDAAVKRVQELKALGITVSVDDFGTGYSSLAHLKRFPIDVLKIDRYFVKDVQHDPVNVALIRSILSLSHDLKLENVAEGVETLAQLECLRKLGCPIVQGYFISRPVPAEQISSLLDHDWLPAFSLAHHVHPKLTAI</sequence>
<dbReference type="SMART" id="SM00267">
    <property type="entry name" value="GGDEF"/>
    <property type="match status" value="1"/>
</dbReference>
<feature type="transmembrane region" description="Helical" evidence="2">
    <location>
        <begin position="205"/>
        <end position="228"/>
    </location>
</feature>